<dbReference type="GeneID" id="9814718"/>
<feature type="domain" description="Receptor L-domain" evidence="3">
    <location>
        <begin position="193"/>
        <end position="291"/>
    </location>
</feature>
<dbReference type="InterPro" id="IPR053079">
    <property type="entry name" value="SPS2_domain"/>
</dbReference>
<dbReference type="PANTHER" id="PTHR21662:SF28">
    <property type="entry name" value="PROTEIN IRLD-34"/>
    <property type="match status" value="1"/>
</dbReference>
<organism evidence="4 5">
    <name type="scientific">Caenorhabditis remanei</name>
    <name type="common">Caenorhabditis vulgaris</name>
    <dbReference type="NCBI Taxonomy" id="31234"/>
    <lineage>
        <taxon>Eukaryota</taxon>
        <taxon>Metazoa</taxon>
        <taxon>Ecdysozoa</taxon>
        <taxon>Nematoda</taxon>
        <taxon>Chromadorea</taxon>
        <taxon>Rhabditida</taxon>
        <taxon>Rhabditina</taxon>
        <taxon>Rhabditomorpha</taxon>
        <taxon>Rhabditoidea</taxon>
        <taxon>Rhabditidae</taxon>
        <taxon>Peloderinae</taxon>
        <taxon>Caenorhabditis</taxon>
    </lineage>
</organism>
<dbReference type="InterPro" id="IPR000494">
    <property type="entry name" value="Rcpt_L-dom"/>
</dbReference>
<name>A0A6A5H2U9_CAERE</name>
<evidence type="ECO:0000256" key="2">
    <source>
        <dbReference type="SAM" id="SignalP"/>
    </source>
</evidence>
<proteinExistence type="predicted"/>
<dbReference type="Proteomes" id="UP000483820">
    <property type="component" value="Chromosome III"/>
</dbReference>
<comment type="caution">
    <text evidence="4">The sequence shown here is derived from an EMBL/GenBank/DDBJ whole genome shotgun (WGS) entry which is preliminary data.</text>
</comment>
<feature type="region of interest" description="Disordered" evidence="1">
    <location>
        <begin position="326"/>
        <end position="373"/>
    </location>
</feature>
<dbReference type="EMBL" id="WUAV01000003">
    <property type="protein sequence ID" value="KAF1761114.1"/>
    <property type="molecule type" value="Genomic_DNA"/>
</dbReference>
<evidence type="ECO:0000259" key="3">
    <source>
        <dbReference type="Pfam" id="PF01030"/>
    </source>
</evidence>
<feature type="signal peptide" evidence="2">
    <location>
        <begin position="1"/>
        <end position="20"/>
    </location>
</feature>
<dbReference type="Pfam" id="PF01030">
    <property type="entry name" value="Recep_L_domain"/>
    <property type="match status" value="2"/>
</dbReference>
<sequence>MKWSLILAAFLSQLYNLVLGHDCYCPLCELDKLPDNCTTIHGHIQMGLESTMPPFEIIEYKLQNVTTIFGCITIANSGFTTLSILSNLETIQYSQSGNSSTCSSYGNIITIAKNSLLRRLYFTSLKKVIVSKKSEYGIYLVDNPSLCLSEDELEQFMETEKFYAPHIRICDPTRNYCRLDNFDFFDETNIPTGCQVLTDSLVLNGTKDINETDFQSRLNDIEQIMGSIIVFESDVVSLRFPNLWRIYNYQPDLPVIFLQDNPYLADIELSNLSSIPYFGKYPDVLFAFSNPLLTQLSLDTCENLYKLGQITIGEIADSICDNRTSSALPNQDQSQNHTTATSSEFTVETGKGGSNSTTLSSVGKSGPPSNDTKDNLNYRVFKPTFVFLMFYLLKFVME</sequence>
<reference evidence="4 5" key="1">
    <citation type="submission" date="2019-12" db="EMBL/GenBank/DDBJ databases">
        <title>Chromosome-level assembly of the Caenorhabditis remanei genome.</title>
        <authorList>
            <person name="Teterina A.A."/>
            <person name="Willis J.H."/>
            <person name="Phillips P.C."/>
        </authorList>
    </citation>
    <scope>NUCLEOTIDE SEQUENCE [LARGE SCALE GENOMIC DNA]</scope>
    <source>
        <strain evidence="4 5">PX506</strain>
        <tissue evidence="4">Whole organism</tissue>
    </source>
</reference>
<feature type="domain" description="Receptor L-domain" evidence="3">
    <location>
        <begin position="36"/>
        <end position="158"/>
    </location>
</feature>
<feature type="compositionally biased region" description="Polar residues" evidence="1">
    <location>
        <begin position="354"/>
        <end position="370"/>
    </location>
</feature>
<dbReference type="InterPro" id="IPR036941">
    <property type="entry name" value="Rcpt_L-dom_sf"/>
</dbReference>
<dbReference type="KEGG" id="crq:GCK72_009368"/>
<evidence type="ECO:0000313" key="5">
    <source>
        <dbReference type="Proteomes" id="UP000483820"/>
    </source>
</evidence>
<evidence type="ECO:0000256" key="1">
    <source>
        <dbReference type="SAM" id="MobiDB-lite"/>
    </source>
</evidence>
<dbReference type="RefSeq" id="XP_003113031.2">
    <property type="nucleotide sequence ID" value="XM_003112983.2"/>
</dbReference>
<gene>
    <name evidence="4" type="ORF">GCK72_009368</name>
</gene>
<keyword evidence="2" id="KW-0732">Signal</keyword>
<dbReference type="PANTHER" id="PTHR21662">
    <property type="entry name" value="RECEPTOR PROTEIN-TYROSINE KINASE"/>
    <property type="match status" value="1"/>
</dbReference>
<feature type="compositionally biased region" description="Polar residues" evidence="1">
    <location>
        <begin position="326"/>
        <end position="346"/>
    </location>
</feature>
<dbReference type="Gene3D" id="3.80.20.20">
    <property type="entry name" value="Receptor L-domain"/>
    <property type="match status" value="2"/>
</dbReference>
<dbReference type="AlphaFoldDB" id="A0A6A5H2U9"/>
<evidence type="ECO:0000313" key="4">
    <source>
        <dbReference type="EMBL" id="KAF1761114.1"/>
    </source>
</evidence>
<accession>A0A6A5H2U9</accession>
<feature type="chain" id="PRO_5025366832" description="Receptor L-domain domain-containing protein" evidence="2">
    <location>
        <begin position="21"/>
        <end position="398"/>
    </location>
</feature>
<dbReference type="CTD" id="9814718"/>
<dbReference type="SUPFAM" id="SSF52058">
    <property type="entry name" value="L domain-like"/>
    <property type="match status" value="2"/>
</dbReference>
<protein>
    <recommendedName>
        <fullName evidence="3">Receptor L-domain domain-containing protein</fullName>
    </recommendedName>
</protein>